<dbReference type="GO" id="GO:0016052">
    <property type="term" value="P:carbohydrate catabolic process"/>
    <property type="evidence" value="ECO:0007669"/>
    <property type="project" value="InterPro"/>
</dbReference>
<comment type="caution">
    <text evidence="2">The sequence shown here is derived from an EMBL/GenBank/DDBJ whole genome shotgun (WGS) entry which is preliminary data.</text>
</comment>
<dbReference type="EMBL" id="LAZR01000338">
    <property type="protein sequence ID" value="KKN73733.1"/>
    <property type="molecule type" value="Genomic_DNA"/>
</dbReference>
<evidence type="ECO:0000313" key="2">
    <source>
        <dbReference type="EMBL" id="KKN73733.1"/>
    </source>
</evidence>
<feature type="domain" description="Carbohydrate-binding" evidence="1">
    <location>
        <begin position="31"/>
        <end position="219"/>
    </location>
</feature>
<dbReference type="Pfam" id="PF16011">
    <property type="entry name" value="CBM9_2"/>
    <property type="match status" value="1"/>
</dbReference>
<name>A0A0F9W6R0_9ZZZZ</name>
<dbReference type="InterPro" id="IPR010502">
    <property type="entry name" value="Carb-bd_dom_fam9"/>
</dbReference>
<organism evidence="2">
    <name type="scientific">marine sediment metagenome</name>
    <dbReference type="NCBI Taxonomy" id="412755"/>
    <lineage>
        <taxon>unclassified sequences</taxon>
        <taxon>metagenomes</taxon>
        <taxon>ecological metagenomes</taxon>
    </lineage>
</organism>
<accession>A0A0F9W6R0</accession>
<sequence>MKTYCVRKAAGPVALDGGWDSAVWHRADTAPVAHCVGGDFEHQPVTQARVLYDDEALQVAFRVEDRYVRAVAETWHDKVCRDSCVELFFTPGADTSVGYFNFEINCSGVMLAHFQPAPGETIRQMPLELCETIDIWSSMPHQVEPELREPTTWHVAYRLPLDILGHFLTITPPKTGVRWKANFYKCADKTSHPHWLSWAPIDTPGPNFHRPDSFGALLFE</sequence>
<gene>
    <name evidence="2" type="ORF">LCGC14_0397790</name>
</gene>
<proteinExistence type="predicted"/>
<dbReference type="CDD" id="cd09620">
    <property type="entry name" value="CBM9_like_3"/>
    <property type="match status" value="1"/>
</dbReference>
<dbReference type="SUPFAM" id="SSF49344">
    <property type="entry name" value="CBD9-like"/>
    <property type="match status" value="1"/>
</dbReference>
<evidence type="ECO:0000259" key="1">
    <source>
        <dbReference type="Pfam" id="PF16011"/>
    </source>
</evidence>
<dbReference type="Gene3D" id="2.60.40.1190">
    <property type="match status" value="1"/>
</dbReference>
<dbReference type="GO" id="GO:0030246">
    <property type="term" value="F:carbohydrate binding"/>
    <property type="evidence" value="ECO:0007669"/>
    <property type="project" value="InterPro"/>
</dbReference>
<dbReference type="AlphaFoldDB" id="A0A0F9W6R0"/>
<reference evidence="2" key="1">
    <citation type="journal article" date="2015" name="Nature">
        <title>Complex archaea that bridge the gap between prokaryotes and eukaryotes.</title>
        <authorList>
            <person name="Spang A."/>
            <person name="Saw J.H."/>
            <person name="Jorgensen S.L."/>
            <person name="Zaremba-Niedzwiedzka K."/>
            <person name="Martijn J."/>
            <person name="Lind A.E."/>
            <person name="van Eijk R."/>
            <person name="Schleper C."/>
            <person name="Guy L."/>
            <person name="Ettema T.J."/>
        </authorList>
    </citation>
    <scope>NUCLEOTIDE SEQUENCE</scope>
</reference>
<protein>
    <recommendedName>
        <fullName evidence="1">Carbohydrate-binding domain-containing protein</fullName>
    </recommendedName>
</protein>
<dbReference type="GO" id="GO:0004553">
    <property type="term" value="F:hydrolase activity, hydrolyzing O-glycosyl compounds"/>
    <property type="evidence" value="ECO:0007669"/>
    <property type="project" value="InterPro"/>
</dbReference>